<dbReference type="SUPFAM" id="SSF81653">
    <property type="entry name" value="Calcium ATPase, transduction domain A"/>
    <property type="match status" value="1"/>
</dbReference>
<accession>A0AA35V050</accession>
<dbReference type="Pfam" id="PF16209">
    <property type="entry name" value="PhoLip_ATPase_N"/>
    <property type="match status" value="1"/>
</dbReference>
<protein>
    <recommendedName>
        <fullName evidence="6">P-type ATPase N-terminal domain-containing protein</fullName>
    </recommendedName>
</protein>
<dbReference type="PANTHER" id="PTHR24092:SF148">
    <property type="entry name" value="PHOSPHOLIPID-TRANSPORTING ATPASE"/>
    <property type="match status" value="1"/>
</dbReference>
<evidence type="ECO:0000256" key="3">
    <source>
        <dbReference type="ARBA" id="ARBA00022989"/>
    </source>
</evidence>
<evidence type="ECO:0000256" key="4">
    <source>
        <dbReference type="ARBA" id="ARBA00023136"/>
    </source>
</evidence>
<evidence type="ECO:0000313" key="7">
    <source>
        <dbReference type="EMBL" id="CAI9259329.1"/>
    </source>
</evidence>
<dbReference type="GO" id="GO:0045332">
    <property type="term" value="P:phospholipid translocation"/>
    <property type="evidence" value="ECO:0007669"/>
    <property type="project" value="TreeGrafter"/>
</dbReference>
<feature type="transmembrane region" description="Helical" evidence="5">
    <location>
        <begin position="291"/>
        <end position="311"/>
    </location>
</feature>
<proteinExistence type="predicted"/>
<evidence type="ECO:0000256" key="2">
    <source>
        <dbReference type="ARBA" id="ARBA00022692"/>
    </source>
</evidence>
<evidence type="ECO:0000256" key="5">
    <source>
        <dbReference type="SAM" id="Phobius"/>
    </source>
</evidence>
<reference evidence="7" key="1">
    <citation type="submission" date="2023-04" db="EMBL/GenBank/DDBJ databases">
        <authorList>
            <person name="Vijverberg K."/>
            <person name="Xiong W."/>
            <person name="Schranz E."/>
        </authorList>
    </citation>
    <scope>NUCLEOTIDE SEQUENCE</scope>
</reference>
<evidence type="ECO:0000313" key="8">
    <source>
        <dbReference type="Proteomes" id="UP001177003"/>
    </source>
</evidence>
<dbReference type="AlphaFoldDB" id="A0AA35V050"/>
<dbReference type="EMBL" id="OX465086">
    <property type="protein sequence ID" value="CAI9259329.1"/>
    <property type="molecule type" value="Genomic_DNA"/>
</dbReference>
<dbReference type="GO" id="GO:0005886">
    <property type="term" value="C:plasma membrane"/>
    <property type="evidence" value="ECO:0007669"/>
    <property type="project" value="TreeGrafter"/>
</dbReference>
<dbReference type="GO" id="GO:0140326">
    <property type="term" value="F:ATPase-coupled intramembrane lipid transporter activity"/>
    <property type="evidence" value="ECO:0007669"/>
    <property type="project" value="TreeGrafter"/>
</dbReference>
<evidence type="ECO:0000259" key="6">
    <source>
        <dbReference type="Pfam" id="PF16209"/>
    </source>
</evidence>
<feature type="domain" description="P-type ATPase N-terminal" evidence="6">
    <location>
        <begin position="52"/>
        <end position="103"/>
    </location>
</feature>
<organism evidence="7 8">
    <name type="scientific">Lactuca saligna</name>
    <name type="common">Willowleaf lettuce</name>
    <dbReference type="NCBI Taxonomy" id="75948"/>
    <lineage>
        <taxon>Eukaryota</taxon>
        <taxon>Viridiplantae</taxon>
        <taxon>Streptophyta</taxon>
        <taxon>Embryophyta</taxon>
        <taxon>Tracheophyta</taxon>
        <taxon>Spermatophyta</taxon>
        <taxon>Magnoliopsida</taxon>
        <taxon>eudicotyledons</taxon>
        <taxon>Gunneridae</taxon>
        <taxon>Pentapetalae</taxon>
        <taxon>asterids</taxon>
        <taxon>campanulids</taxon>
        <taxon>Asterales</taxon>
        <taxon>Asteraceae</taxon>
        <taxon>Cichorioideae</taxon>
        <taxon>Cichorieae</taxon>
        <taxon>Lactucinae</taxon>
        <taxon>Lactuca</taxon>
    </lineage>
</organism>
<keyword evidence="3 5" id="KW-1133">Transmembrane helix</keyword>
<dbReference type="InterPro" id="IPR032631">
    <property type="entry name" value="P-type_ATPase_N"/>
</dbReference>
<keyword evidence="8" id="KW-1185">Reference proteome</keyword>
<comment type="subcellular location">
    <subcellularLocation>
        <location evidence="1">Membrane</location>
    </subcellularLocation>
</comment>
<dbReference type="InterPro" id="IPR018303">
    <property type="entry name" value="ATPase_P-typ_P_site"/>
</dbReference>
<dbReference type="SUPFAM" id="SSF81665">
    <property type="entry name" value="Calcium ATPase, transmembrane domain M"/>
    <property type="match status" value="1"/>
</dbReference>
<dbReference type="Proteomes" id="UP001177003">
    <property type="component" value="Chromosome 0"/>
</dbReference>
<feature type="transmembrane region" description="Helical" evidence="5">
    <location>
        <begin position="71"/>
        <end position="89"/>
    </location>
</feature>
<feature type="transmembrane region" description="Helical" evidence="5">
    <location>
        <begin position="95"/>
        <end position="116"/>
    </location>
</feature>
<evidence type="ECO:0000256" key="1">
    <source>
        <dbReference type="ARBA" id="ARBA00004370"/>
    </source>
</evidence>
<dbReference type="InterPro" id="IPR008250">
    <property type="entry name" value="ATPase_P-typ_transduc_dom_A_sf"/>
</dbReference>
<sequence>MNDHNYKNNNTNSMLGLAYSNRSLQQISKANYFDDHITRSLGRHLETNPLSAGNKITTSKYTLINFQPRNLFIQFHQVAYIYFLAVATLNQLPPLVVFGRIVSLFPFLFILTVTAIKDGYEDWRRHRSDRNENNKESLVTIPCDMVLMWISDPSGLAYIQTMNLDGDSNLKTRYARQETSLMPLGSISGVKNTKWVIGVVVYAGQETKAMLNSAISPSKRSRLEQAMNSETIWLSIFVFILCLVVAIGMCLWLMSHHDAIDTIPYYRKSYLIKGKFPGKPYKYYGIPMETFFAFLSSVIVFQIMIPISFYITMELVRLGQCYFIIEDKHMYDSSTNSRFQCRSLSINEDLGQICYVFSDKTGTLIENKMEFRKASIFGKHYHNPPIMDKENPEADMKGKKIKYDITVDPDLMGLIHKGLNGNERISAHEFFLTLAACNTVIPILSERHATPYN</sequence>
<gene>
    <name evidence="7" type="ORF">LSALG_LOCUS229</name>
</gene>
<dbReference type="PROSITE" id="PS00154">
    <property type="entry name" value="ATPASE_E1_E2"/>
    <property type="match status" value="1"/>
</dbReference>
<dbReference type="PANTHER" id="PTHR24092">
    <property type="entry name" value="PROBABLE PHOSPHOLIPID-TRANSPORTING ATPASE"/>
    <property type="match status" value="1"/>
</dbReference>
<dbReference type="InterPro" id="IPR023298">
    <property type="entry name" value="ATPase_P-typ_TM_dom_sf"/>
</dbReference>
<feature type="transmembrane region" description="Helical" evidence="5">
    <location>
        <begin position="232"/>
        <end position="254"/>
    </location>
</feature>
<name>A0AA35V050_LACSI</name>
<keyword evidence="2 5" id="KW-0812">Transmembrane</keyword>
<keyword evidence="4 5" id="KW-0472">Membrane</keyword>